<dbReference type="Pfam" id="PF03968">
    <property type="entry name" value="LptD_N"/>
    <property type="match status" value="1"/>
</dbReference>
<evidence type="ECO:0000313" key="5">
    <source>
        <dbReference type="EMBL" id="AMG76291.1"/>
    </source>
</evidence>
<feature type="chain" id="PRO_5041692607" evidence="3">
    <location>
        <begin position="28"/>
        <end position="194"/>
    </location>
</feature>
<reference evidence="5 6" key="1">
    <citation type="journal article" date="2016" name="BMC Genomics">
        <title>Genomic analysis of the nitrate-respiring Sphingopyxis granuli (formerly Sphingomonas macrogoltabida) strain TFA.</title>
        <authorList>
            <person name="Garcia-Romero I."/>
            <person name="Perez-Pulido A.J."/>
            <person name="Gonzalez-Flores Y.E."/>
            <person name="Reyes-Ramirez F."/>
            <person name="Santero E."/>
            <person name="Floriano B."/>
        </authorList>
    </citation>
    <scope>NUCLEOTIDE SEQUENCE [LARGE SCALE GENOMIC DNA]</scope>
    <source>
        <strain evidence="5 6">TFA</strain>
    </source>
</reference>
<feature type="domain" description="Organic solvent tolerance-like N-terminal" evidence="4">
    <location>
        <begin position="53"/>
        <end position="156"/>
    </location>
</feature>
<sequence length="194" mass="19755">MNRPSSGWKGFALGGASFALTSLAILAAGQGGGAAHAQALANHNSGAPVDFSAGSIEVQDRADRVVLAGNVRVTQAGLTVTAPRMTVAYTRQGGTDVNRLDATGGVTVTKGDETAKGNVAIYDLDRRLITMVGNVELRQRGNRLSGGRLLIDLNSGRATVDGRGAARGPDGNAVQGGTGGRVTGTFTVPERKGQ</sequence>
<proteinExistence type="predicted"/>
<gene>
    <name evidence="5" type="ORF">SGRAN_3961</name>
</gene>
<dbReference type="PANTHER" id="PTHR36504">
    <property type="entry name" value="LIPOPOLYSACCHARIDE EXPORT SYSTEM PROTEIN LPTA"/>
    <property type="match status" value="1"/>
</dbReference>
<evidence type="ECO:0000256" key="1">
    <source>
        <dbReference type="ARBA" id="ARBA00022729"/>
    </source>
</evidence>
<evidence type="ECO:0000256" key="2">
    <source>
        <dbReference type="SAM" id="MobiDB-lite"/>
    </source>
</evidence>
<dbReference type="GO" id="GO:0015920">
    <property type="term" value="P:lipopolysaccharide transport"/>
    <property type="evidence" value="ECO:0007669"/>
    <property type="project" value="TreeGrafter"/>
</dbReference>
<dbReference type="Proteomes" id="UP000058599">
    <property type="component" value="Chromosome"/>
</dbReference>
<feature type="signal peptide" evidence="3">
    <location>
        <begin position="1"/>
        <end position="27"/>
    </location>
</feature>
<dbReference type="InterPro" id="IPR005653">
    <property type="entry name" value="OstA-like_N"/>
</dbReference>
<evidence type="ECO:0000259" key="4">
    <source>
        <dbReference type="Pfam" id="PF03968"/>
    </source>
</evidence>
<dbReference type="Gene3D" id="2.60.450.10">
    <property type="entry name" value="Lipopolysaccharide (LPS) transport protein A like domain"/>
    <property type="match status" value="1"/>
</dbReference>
<dbReference type="GO" id="GO:0009279">
    <property type="term" value="C:cell outer membrane"/>
    <property type="evidence" value="ECO:0007669"/>
    <property type="project" value="TreeGrafter"/>
</dbReference>
<evidence type="ECO:0000313" key="6">
    <source>
        <dbReference type="Proteomes" id="UP000058599"/>
    </source>
</evidence>
<dbReference type="PANTHER" id="PTHR36504:SF1">
    <property type="entry name" value="LIPOPOLYSACCHARIDE EXPORT SYSTEM PROTEIN LPTA"/>
    <property type="match status" value="1"/>
</dbReference>
<dbReference type="GO" id="GO:0030288">
    <property type="term" value="C:outer membrane-bounded periplasmic space"/>
    <property type="evidence" value="ECO:0007669"/>
    <property type="project" value="TreeGrafter"/>
</dbReference>
<dbReference type="EMBL" id="CP012199">
    <property type="protein sequence ID" value="AMG76291.1"/>
    <property type="molecule type" value="Genomic_DNA"/>
</dbReference>
<dbReference type="AlphaFoldDB" id="A0AA86GRX9"/>
<feature type="region of interest" description="Disordered" evidence="2">
    <location>
        <begin position="161"/>
        <end position="194"/>
    </location>
</feature>
<name>A0AA86GRX9_9SPHN</name>
<keyword evidence="6" id="KW-1185">Reference proteome</keyword>
<organism evidence="5 6">
    <name type="scientific">Sphingopyxis granuli</name>
    <dbReference type="NCBI Taxonomy" id="267128"/>
    <lineage>
        <taxon>Bacteria</taxon>
        <taxon>Pseudomonadati</taxon>
        <taxon>Pseudomonadota</taxon>
        <taxon>Alphaproteobacteria</taxon>
        <taxon>Sphingomonadales</taxon>
        <taxon>Sphingomonadaceae</taxon>
        <taxon>Sphingopyxis</taxon>
    </lineage>
</organism>
<evidence type="ECO:0000256" key="3">
    <source>
        <dbReference type="SAM" id="SignalP"/>
    </source>
</evidence>
<dbReference type="KEGG" id="sgi:SGRAN_3961"/>
<dbReference type="InterPro" id="IPR052037">
    <property type="entry name" value="LPS_export_LptA"/>
</dbReference>
<accession>A0AA86GRX9</accession>
<keyword evidence="1 3" id="KW-0732">Signal</keyword>
<dbReference type="GO" id="GO:0017089">
    <property type="term" value="F:glycolipid transfer activity"/>
    <property type="evidence" value="ECO:0007669"/>
    <property type="project" value="TreeGrafter"/>
</dbReference>
<protein>
    <submittedName>
        <fullName evidence="5">OstA-like protein</fullName>
    </submittedName>
</protein>
<dbReference type="RefSeq" id="WP_067113226.1">
    <property type="nucleotide sequence ID" value="NZ_CP012199.1"/>
</dbReference>